<evidence type="ECO:0000313" key="2">
    <source>
        <dbReference type="EMBL" id="KAG1814288.1"/>
    </source>
</evidence>
<feature type="region of interest" description="Disordered" evidence="1">
    <location>
        <begin position="1"/>
        <end position="27"/>
    </location>
</feature>
<keyword evidence="3" id="KW-1185">Reference proteome</keyword>
<dbReference type="EMBL" id="JABBWG010000021">
    <property type="protein sequence ID" value="KAG1814288.1"/>
    <property type="molecule type" value="Genomic_DNA"/>
</dbReference>
<dbReference type="AlphaFoldDB" id="A0A9P7E8A8"/>
<sequence>MTLLPETHPESKKAPPSFASESKVANHDRTKRTFHNVLDLIIPNVTVSDLLAVSPELRKEVVEHYIVATPAKNETPVQLNLLDGGSEIVIIREDIWRKIQAPINITIHERRLQMADRKKW</sequence>
<dbReference type="OrthoDB" id="2690433at2759"/>
<protein>
    <submittedName>
        <fullName evidence="2">Uncharacterized protein</fullName>
    </submittedName>
</protein>
<gene>
    <name evidence="2" type="ORF">BJ212DRAFT_1300607</name>
</gene>
<dbReference type="Proteomes" id="UP000807769">
    <property type="component" value="Unassembled WGS sequence"/>
</dbReference>
<comment type="caution">
    <text evidence="2">The sequence shown here is derived from an EMBL/GenBank/DDBJ whole genome shotgun (WGS) entry which is preliminary data.</text>
</comment>
<reference evidence="2" key="1">
    <citation type="journal article" date="2020" name="New Phytol.">
        <title>Comparative genomics reveals dynamic genome evolution in host specialist ectomycorrhizal fungi.</title>
        <authorList>
            <person name="Lofgren L.A."/>
            <person name="Nguyen N.H."/>
            <person name="Vilgalys R."/>
            <person name="Ruytinx J."/>
            <person name="Liao H.L."/>
            <person name="Branco S."/>
            <person name="Kuo A."/>
            <person name="LaButti K."/>
            <person name="Lipzen A."/>
            <person name="Andreopoulos W."/>
            <person name="Pangilinan J."/>
            <person name="Riley R."/>
            <person name="Hundley H."/>
            <person name="Na H."/>
            <person name="Barry K."/>
            <person name="Grigoriev I.V."/>
            <person name="Stajich J.E."/>
            <person name="Kennedy P.G."/>
        </authorList>
    </citation>
    <scope>NUCLEOTIDE SEQUENCE</scope>
    <source>
        <strain evidence="2">MN1</strain>
    </source>
</reference>
<evidence type="ECO:0000313" key="3">
    <source>
        <dbReference type="Proteomes" id="UP000807769"/>
    </source>
</evidence>
<dbReference type="RefSeq" id="XP_041191749.1">
    <property type="nucleotide sequence ID" value="XM_041333010.1"/>
</dbReference>
<evidence type="ECO:0000256" key="1">
    <source>
        <dbReference type="SAM" id="MobiDB-lite"/>
    </source>
</evidence>
<organism evidence="2 3">
    <name type="scientific">Suillus subaureus</name>
    <dbReference type="NCBI Taxonomy" id="48587"/>
    <lineage>
        <taxon>Eukaryota</taxon>
        <taxon>Fungi</taxon>
        <taxon>Dikarya</taxon>
        <taxon>Basidiomycota</taxon>
        <taxon>Agaricomycotina</taxon>
        <taxon>Agaricomycetes</taxon>
        <taxon>Agaricomycetidae</taxon>
        <taxon>Boletales</taxon>
        <taxon>Suillineae</taxon>
        <taxon>Suillaceae</taxon>
        <taxon>Suillus</taxon>
    </lineage>
</organism>
<accession>A0A9P7E8A8</accession>
<name>A0A9P7E8A8_9AGAM</name>
<proteinExistence type="predicted"/>
<dbReference type="GeneID" id="64627027"/>